<proteinExistence type="predicted"/>
<accession>A0A252AAS7</accession>
<gene>
    <name evidence="2" type="ORF">HC62_03450</name>
</gene>
<keyword evidence="1" id="KW-0812">Transmembrane</keyword>
<dbReference type="RefSeq" id="WP_086640662.1">
    <property type="nucleotide sequence ID" value="NZ_JOMM01000016.1"/>
</dbReference>
<dbReference type="AlphaFoldDB" id="A0A252AAS7"/>
<evidence type="ECO:0000313" key="3">
    <source>
        <dbReference type="Proteomes" id="UP000194565"/>
    </source>
</evidence>
<evidence type="ECO:0000313" key="2">
    <source>
        <dbReference type="EMBL" id="OUI86690.1"/>
    </source>
</evidence>
<organism evidence="2 3">
    <name type="scientific">Acetobacter tropicalis</name>
    <dbReference type="NCBI Taxonomy" id="104102"/>
    <lineage>
        <taxon>Bacteria</taxon>
        <taxon>Pseudomonadati</taxon>
        <taxon>Pseudomonadota</taxon>
        <taxon>Alphaproteobacteria</taxon>
        <taxon>Acetobacterales</taxon>
        <taxon>Acetobacteraceae</taxon>
        <taxon>Acetobacter</taxon>
    </lineage>
</organism>
<keyword evidence="1" id="KW-1133">Transmembrane helix</keyword>
<keyword evidence="1" id="KW-0472">Membrane</keyword>
<feature type="transmembrane region" description="Helical" evidence="1">
    <location>
        <begin position="20"/>
        <end position="38"/>
    </location>
</feature>
<dbReference type="EMBL" id="JOMM01000016">
    <property type="protein sequence ID" value="OUI86690.1"/>
    <property type="molecule type" value="Genomic_DNA"/>
</dbReference>
<comment type="caution">
    <text evidence="2">The sequence shown here is derived from an EMBL/GenBank/DDBJ whole genome shotgun (WGS) entry which is preliminary data.</text>
</comment>
<name>A0A252AAS7_9PROT</name>
<reference evidence="2 3" key="1">
    <citation type="submission" date="2014-06" db="EMBL/GenBank/DDBJ databases">
        <authorList>
            <person name="Ju J."/>
            <person name="Zhang J."/>
        </authorList>
    </citation>
    <scope>NUCLEOTIDE SEQUENCE [LARGE SCALE GENOMIC DNA]</scope>
    <source>
        <strain evidence="2">DmW_042</strain>
    </source>
</reference>
<evidence type="ECO:0000256" key="1">
    <source>
        <dbReference type="SAM" id="Phobius"/>
    </source>
</evidence>
<dbReference type="Proteomes" id="UP000194565">
    <property type="component" value="Unassembled WGS sequence"/>
</dbReference>
<sequence>MSSASVKNVVGKVTGLACRRPVWAVLMVAGLGGGWMLLTPHHESSRRAAEEVLASVRTWPDDRGNIIGTASRRVCKRVKSEIFVSGLGMMNNVDQPRMALPAPGYDAGVTGVYFGGGPSGIASGAFLQALMDAGVVRRVPVTIVTHTHAPSEAALAFVPLQDTMAGGMPVAPPQQFTDSNDQMKADLFIGTGRSADWFIANPSLRTGLMGIAPAMTPRPVPVKDGTGKGVVPPGIVAPDGLCYPLEADHVLEYTDVRSIGYKKREITVAILMKPREMPHWVSDPRIFEALLDGPVLPEDVHVWTFQDAGDGWRLAGITDMREMAGKGHYVGD</sequence>
<protein>
    <submittedName>
        <fullName evidence="2">Uncharacterized protein</fullName>
    </submittedName>
</protein>